<gene>
    <name evidence="1" type="ORF">L5515_017939</name>
</gene>
<accession>A0AAE9FGS0</accession>
<evidence type="ECO:0000313" key="1">
    <source>
        <dbReference type="EMBL" id="UMM41871.1"/>
    </source>
</evidence>
<name>A0AAE9FGS0_CAEBR</name>
<sequence>MMFKRVYGDRRPVGSKLQNDFQSNRCISFPNPAIPDMLLWLVATWLILTAVPATCLDYNDYSLQRIARAPHPSSALLVPYPRVGKRSVNGPRHLESRNTAQKRLYMARVGKRAFFYAPRVGK</sequence>
<organism evidence="1 2">
    <name type="scientific">Caenorhabditis briggsae</name>
    <dbReference type="NCBI Taxonomy" id="6238"/>
    <lineage>
        <taxon>Eukaryota</taxon>
        <taxon>Metazoa</taxon>
        <taxon>Ecdysozoa</taxon>
        <taxon>Nematoda</taxon>
        <taxon>Chromadorea</taxon>
        <taxon>Rhabditida</taxon>
        <taxon>Rhabditina</taxon>
        <taxon>Rhabditomorpha</taxon>
        <taxon>Rhabditoidea</taxon>
        <taxon>Rhabditidae</taxon>
        <taxon>Peloderinae</taxon>
        <taxon>Caenorhabditis</taxon>
    </lineage>
</organism>
<keyword evidence="2" id="KW-1185">Reference proteome</keyword>
<proteinExistence type="predicted"/>
<reference evidence="1 2" key="1">
    <citation type="submission" date="2022-04" db="EMBL/GenBank/DDBJ databases">
        <title>Chromosome-level reference genomes for two strains of Caenorhabditis briggsae: an improved platform for comparative genomics.</title>
        <authorList>
            <person name="Stevens L."/>
            <person name="Andersen E."/>
        </authorList>
    </citation>
    <scope>NUCLEOTIDE SEQUENCE [LARGE SCALE GENOMIC DNA]</scope>
    <source>
        <strain evidence="1">VX34</strain>
        <tissue evidence="1">Whole-organism</tissue>
    </source>
</reference>
<dbReference type="AlphaFoldDB" id="A0AAE9FGS0"/>
<evidence type="ECO:0000313" key="2">
    <source>
        <dbReference type="Proteomes" id="UP000829354"/>
    </source>
</evidence>
<protein>
    <submittedName>
        <fullName evidence="1">Uncharacterized protein</fullName>
    </submittedName>
</protein>
<dbReference type="EMBL" id="CP092625">
    <property type="protein sequence ID" value="UMM41871.1"/>
    <property type="molecule type" value="Genomic_DNA"/>
</dbReference>
<dbReference type="Proteomes" id="UP000829354">
    <property type="component" value="Chromosome X"/>
</dbReference>